<keyword evidence="5" id="KW-1185">Reference proteome</keyword>
<dbReference type="Proteomes" id="UP000018201">
    <property type="component" value="Unassembled WGS sequence"/>
</dbReference>
<proteinExistence type="predicted"/>
<dbReference type="GO" id="GO:0003723">
    <property type="term" value="F:RNA binding"/>
    <property type="evidence" value="ECO:0007669"/>
    <property type="project" value="UniProtKB-UniRule"/>
</dbReference>
<dbReference type="InterPro" id="IPR012677">
    <property type="entry name" value="Nucleotide-bd_a/b_plait_sf"/>
</dbReference>
<organism evidence="4 5">
    <name type="scientific">Eimeria praecox</name>
    <dbReference type="NCBI Taxonomy" id="51316"/>
    <lineage>
        <taxon>Eukaryota</taxon>
        <taxon>Sar</taxon>
        <taxon>Alveolata</taxon>
        <taxon>Apicomplexa</taxon>
        <taxon>Conoidasida</taxon>
        <taxon>Coccidia</taxon>
        <taxon>Eucoccidiorida</taxon>
        <taxon>Eimeriorina</taxon>
        <taxon>Eimeriidae</taxon>
        <taxon>Eimeria</taxon>
    </lineage>
</organism>
<reference evidence="4" key="1">
    <citation type="submission" date="2013-10" db="EMBL/GenBank/DDBJ databases">
        <title>Genomic analysis of the causative agents of coccidiosis in chickens.</title>
        <authorList>
            <person name="Reid A.J."/>
            <person name="Blake D."/>
            <person name="Billington K."/>
            <person name="Browne H."/>
            <person name="Dunn M."/>
            <person name="Hung S."/>
            <person name="Kawahara F."/>
            <person name="Miranda-Saavedra D."/>
            <person name="Mourier T."/>
            <person name="Nagra H."/>
            <person name="Otto T.D."/>
            <person name="Rawlings N."/>
            <person name="Sanchez A."/>
            <person name="Sanders M."/>
            <person name="Subramaniam C."/>
            <person name="Tay Y."/>
            <person name="Dear P."/>
            <person name="Doerig C."/>
            <person name="Gruber A."/>
            <person name="Parkinson J."/>
            <person name="Shirley M."/>
            <person name="Wan K.L."/>
            <person name="Berriman M."/>
            <person name="Tomley F."/>
            <person name="Pain A."/>
        </authorList>
    </citation>
    <scope>NUCLEOTIDE SEQUENCE [LARGE SCALE GENOMIC DNA]</scope>
    <source>
        <strain evidence="4">Houghton</strain>
    </source>
</reference>
<dbReference type="OrthoDB" id="5970at2759"/>
<dbReference type="CDD" id="cd00590">
    <property type="entry name" value="RRM_SF"/>
    <property type="match status" value="1"/>
</dbReference>
<dbReference type="SMART" id="SM00360">
    <property type="entry name" value="RRM"/>
    <property type="match status" value="1"/>
</dbReference>
<dbReference type="AlphaFoldDB" id="U6GZB6"/>
<dbReference type="Pfam" id="PF00076">
    <property type="entry name" value="RRM_1"/>
    <property type="match status" value="1"/>
</dbReference>
<protein>
    <recommendedName>
        <fullName evidence="3">RRM domain-containing protein</fullName>
    </recommendedName>
</protein>
<dbReference type="PANTHER" id="PTHR48034">
    <property type="entry name" value="TRANSFORMER-2 SEX-DETERMINING PROTEIN-RELATED"/>
    <property type="match status" value="1"/>
</dbReference>
<feature type="compositionally biased region" description="Basic and acidic residues" evidence="2">
    <location>
        <begin position="1"/>
        <end position="25"/>
    </location>
</feature>
<reference evidence="4" key="2">
    <citation type="submission" date="2013-10" db="EMBL/GenBank/DDBJ databases">
        <authorList>
            <person name="Aslett M."/>
        </authorList>
    </citation>
    <scope>NUCLEOTIDE SEQUENCE [LARGE SCALE GENOMIC DNA]</scope>
    <source>
        <strain evidence="4">Houghton</strain>
    </source>
</reference>
<dbReference type="VEuPathDB" id="ToxoDB:EPH_0074590"/>
<evidence type="ECO:0000313" key="4">
    <source>
        <dbReference type="EMBL" id="CDI85651.1"/>
    </source>
</evidence>
<dbReference type="PROSITE" id="PS50102">
    <property type="entry name" value="RRM"/>
    <property type="match status" value="1"/>
</dbReference>
<evidence type="ECO:0000256" key="1">
    <source>
        <dbReference type="PROSITE-ProRule" id="PRU00176"/>
    </source>
</evidence>
<dbReference type="InterPro" id="IPR035979">
    <property type="entry name" value="RBD_domain_sf"/>
</dbReference>
<dbReference type="Gene3D" id="3.30.70.330">
    <property type="match status" value="1"/>
</dbReference>
<dbReference type="InterPro" id="IPR050441">
    <property type="entry name" value="RBM"/>
</dbReference>
<evidence type="ECO:0000256" key="2">
    <source>
        <dbReference type="SAM" id="MobiDB-lite"/>
    </source>
</evidence>
<evidence type="ECO:0000313" key="5">
    <source>
        <dbReference type="Proteomes" id="UP000018201"/>
    </source>
</evidence>
<sequence>MSEGRMESEERERRDEEVGERDRSRKPGGSRGPSEGNSGGQEEEQRDLSHVRRASASSSRVDEGLQQSNRDRNDAGDECNGGERRFGSQRRSGSGARPRQRGGDTDTLYISNLPLRCGALELRRIFEEVGEVKDCRIVNNPVSRESRGFAFLSFVDPSHAAVAIDRFDNKMIFGDGARPVRVERAKRNKPHNPTPGFYKGPPGASIKYDKSGRLKPGFLPYYAVAPGASREFIPPSPFGMEYGSGTRSHSGGRWEERDWAARGGYDPSRYYDRMDYSAHARPPVDFRTANPGEFSYDMRMDRGYDVRATRGGYEARGAPPYDRGAPVYDARGYDRTGYDAKWQQYEDPRGDGRYVGYCDYYGGNSGTGAAYDVNPRVDSREVKAVGRERSRSAARIYRGGTSQWQDLTLLVMRCILGIKKVAI</sequence>
<dbReference type="InterPro" id="IPR000504">
    <property type="entry name" value="RRM_dom"/>
</dbReference>
<keyword evidence="1" id="KW-0694">RNA-binding</keyword>
<feature type="region of interest" description="Disordered" evidence="2">
    <location>
        <begin position="1"/>
        <end position="108"/>
    </location>
</feature>
<dbReference type="SUPFAM" id="SSF54928">
    <property type="entry name" value="RNA-binding domain, RBD"/>
    <property type="match status" value="1"/>
</dbReference>
<feature type="compositionally biased region" description="Basic and acidic residues" evidence="2">
    <location>
        <begin position="69"/>
        <end position="86"/>
    </location>
</feature>
<dbReference type="EMBL" id="HG694121">
    <property type="protein sequence ID" value="CDI85651.1"/>
    <property type="molecule type" value="Genomic_DNA"/>
</dbReference>
<feature type="domain" description="RRM" evidence="3">
    <location>
        <begin position="106"/>
        <end position="187"/>
    </location>
</feature>
<evidence type="ECO:0000259" key="3">
    <source>
        <dbReference type="PROSITE" id="PS50102"/>
    </source>
</evidence>
<accession>U6GZB6</accession>
<gene>
    <name evidence="4" type="ORF">EPH_0074590</name>
</gene>
<name>U6GZB6_9EIME</name>